<dbReference type="GO" id="GO:0006897">
    <property type="term" value="P:endocytosis"/>
    <property type="evidence" value="ECO:0007669"/>
    <property type="project" value="TreeGrafter"/>
</dbReference>
<organism evidence="2 3">
    <name type="scientific">Meganyctiphanes norvegica</name>
    <name type="common">Northern krill</name>
    <name type="synonym">Thysanopoda norvegica</name>
    <dbReference type="NCBI Taxonomy" id="48144"/>
    <lineage>
        <taxon>Eukaryota</taxon>
        <taxon>Metazoa</taxon>
        <taxon>Ecdysozoa</taxon>
        <taxon>Arthropoda</taxon>
        <taxon>Crustacea</taxon>
        <taxon>Multicrustacea</taxon>
        <taxon>Malacostraca</taxon>
        <taxon>Eumalacostraca</taxon>
        <taxon>Eucarida</taxon>
        <taxon>Euphausiacea</taxon>
        <taxon>Euphausiidae</taxon>
        <taxon>Meganyctiphanes</taxon>
    </lineage>
</organism>
<dbReference type="PANTHER" id="PTHR13357:SF1">
    <property type="entry name" value="NCK-INTERACTING PROTEIN WITH SH3 DOMAIN"/>
    <property type="match status" value="1"/>
</dbReference>
<protein>
    <recommendedName>
        <fullName evidence="1">SPIN90/Ldb17 leucine-rich domain-containing protein</fullName>
    </recommendedName>
</protein>
<gene>
    <name evidence="2" type="ORF">MNOR_LOCUS32750</name>
</gene>
<sequence>RQLIDGSKNEEVLQYTSLVLGMVLCMGDTLPYTHFSVMNSKFIEVLLHAIEKYYEDPDTEQLGELYLTLVLAFNLQYTTKGASKENSTSDSDSENLVIKLLSKQESTKYFTEKLLLLFNREEDPLAIFEHTPRPPHSVIKMMLDVYSNPVTSQMIYTNDERVVCDIMLRQLSDLAPEDKHRHLYLCLLEGVVLQGGWQEHRHRQAELLRCCNNILAEEEPCSTPDKDIITRIYQKCPQILE</sequence>
<dbReference type="PANTHER" id="PTHR13357">
    <property type="entry name" value="SH3 ADAPTER PROTEIN SPIN90 NCK INTERACTING PROTEIN WITH SH3 DOMAIN"/>
    <property type="match status" value="1"/>
</dbReference>
<proteinExistence type="predicted"/>
<evidence type="ECO:0000259" key="1">
    <source>
        <dbReference type="Pfam" id="PF09431"/>
    </source>
</evidence>
<feature type="domain" description="SPIN90/Ldb17 leucine-rich" evidence="1">
    <location>
        <begin position="60"/>
        <end position="206"/>
    </location>
</feature>
<keyword evidence="3" id="KW-1185">Reference proteome</keyword>
<dbReference type="AlphaFoldDB" id="A0AAV2S3K8"/>
<dbReference type="Pfam" id="PF09431">
    <property type="entry name" value="SPIN90_LRD"/>
    <property type="match status" value="1"/>
</dbReference>
<dbReference type="InterPro" id="IPR018556">
    <property type="entry name" value="SPIN90/Ldb17_LRD"/>
</dbReference>
<evidence type="ECO:0000313" key="3">
    <source>
        <dbReference type="Proteomes" id="UP001497623"/>
    </source>
</evidence>
<comment type="caution">
    <text evidence="2">The sequence shown here is derived from an EMBL/GenBank/DDBJ whole genome shotgun (WGS) entry which is preliminary data.</text>
</comment>
<dbReference type="GO" id="GO:0071933">
    <property type="term" value="F:Arp2/3 complex binding"/>
    <property type="evidence" value="ECO:0007669"/>
    <property type="project" value="TreeGrafter"/>
</dbReference>
<dbReference type="InterPro" id="IPR030125">
    <property type="entry name" value="SPIN90/Ldb17"/>
</dbReference>
<dbReference type="Proteomes" id="UP001497623">
    <property type="component" value="Unassembled WGS sequence"/>
</dbReference>
<name>A0AAV2S3K8_MEGNR</name>
<accession>A0AAV2S3K8</accession>
<reference evidence="2 3" key="1">
    <citation type="submission" date="2024-05" db="EMBL/GenBank/DDBJ databases">
        <authorList>
            <person name="Wallberg A."/>
        </authorList>
    </citation>
    <scope>NUCLEOTIDE SEQUENCE [LARGE SCALE GENOMIC DNA]</scope>
</reference>
<dbReference type="EMBL" id="CAXKWB010045218">
    <property type="protein sequence ID" value="CAL4162020.1"/>
    <property type="molecule type" value="Genomic_DNA"/>
</dbReference>
<evidence type="ECO:0000313" key="2">
    <source>
        <dbReference type="EMBL" id="CAL4162020.1"/>
    </source>
</evidence>
<feature type="non-terminal residue" evidence="2">
    <location>
        <position position="1"/>
    </location>
</feature>